<reference evidence="3 4" key="1">
    <citation type="journal article" date="2017" name="Mycologia">
        <title>Bifiguratus adelaidae, gen. et sp. nov., a new member of Mucoromycotina in endophytic and soil-dwelling habitats.</title>
        <authorList>
            <person name="Torres-Cruz T.J."/>
            <person name="Billingsley Tobias T.L."/>
            <person name="Almatruk M."/>
            <person name="Hesse C."/>
            <person name="Kuske C.R."/>
            <person name="Desiro A."/>
            <person name="Benucci G.M."/>
            <person name="Bonito G."/>
            <person name="Stajich J.E."/>
            <person name="Dunlap C."/>
            <person name="Arnold A.E."/>
            <person name="Porras-Alfaro A."/>
        </authorList>
    </citation>
    <scope>NUCLEOTIDE SEQUENCE [LARGE SCALE GENOMIC DNA]</scope>
    <source>
        <strain evidence="3 4">AZ0501</strain>
    </source>
</reference>
<comment type="caution">
    <text evidence="3">The sequence shown here is derived from an EMBL/GenBank/DDBJ whole genome shotgun (WGS) entry which is preliminary data.</text>
</comment>
<gene>
    <name evidence="3" type="ORF">BZG36_02975</name>
</gene>
<keyword evidence="4" id="KW-1185">Reference proteome</keyword>
<dbReference type="AlphaFoldDB" id="A0A261Y0T1"/>
<evidence type="ECO:0000256" key="1">
    <source>
        <dbReference type="SAM" id="MobiDB-lite"/>
    </source>
</evidence>
<accession>A0A261Y0T1</accession>
<dbReference type="Proteomes" id="UP000242875">
    <property type="component" value="Unassembled WGS sequence"/>
</dbReference>
<organism evidence="3 4">
    <name type="scientific">Bifiguratus adelaidae</name>
    <dbReference type="NCBI Taxonomy" id="1938954"/>
    <lineage>
        <taxon>Eukaryota</taxon>
        <taxon>Fungi</taxon>
        <taxon>Fungi incertae sedis</taxon>
        <taxon>Mucoromycota</taxon>
        <taxon>Mucoromycotina</taxon>
        <taxon>Endogonomycetes</taxon>
        <taxon>Endogonales</taxon>
        <taxon>Endogonales incertae sedis</taxon>
        <taxon>Bifiguratus</taxon>
    </lineage>
</organism>
<dbReference type="CDD" id="cd22785">
    <property type="entry name" value="DPBB_MltA-like"/>
    <property type="match status" value="1"/>
</dbReference>
<name>A0A261Y0T1_9FUNG</name>
<proteinExistence type="predicted"/>
<evidence type="ECO:0000313" key="3">
    <source>
        <dbReference type="EMBL" id="OZJ04203.1"/>
    </source>
</evidence>
<feature type="region of interest" description="Disordered" evidence="1">
    <location>
        <begin position="376"/>
        <end position="397"/>
    </location>
</feature>
<evidence type="ECO:0008006" key="5">
    <source>
        <dbReference type="Google" id="ProtNLM"/>
    </source>
</evidence>
<protein>
    <recommendedName>
        <fullName evidence="5">3D domain-containing protein</fullName>
    </recommendedName>
</protein>
<feature type="region of interest" description="Disordered" evidence="1">
    <location>
        <begin position="300"/>
        <end position="319"/>
    </location>
</feature>
<dbReference type="EMBL" id="MVBO01000049">
    <property type="protein sequence ID" value="OZJ04203.1"/>
    <property type="molecule type" value="Genomic_DNA"/>
</dbReference>
<evidence type="ECO:0000256" key="2">
    <source>
        <dbReference type="SAM" id="SignalP"/>
    </source>
</evidence>
<keyword evidence="2" id="KW-0732">Signal</keyword>
<sequence>MKLASLSIVGVSLASVCVDLASAIPLTKRAPSCYNGGSVALTNYWIPKQGTEDYGSQMLTGADTTALLSLDDSVIAKVPKVLYDRCQMEGTCKLANGDLINLANNYDRFEILGKGTPFGSGAYDPLVPFVSVASNDLSGHTTVYIKEFDGLTLPNGETHNGCVRVDDNGWSFGGCHLDLFVMSYEYYANFNWPSTITTNIQSCTVKDYNNGPINDWLNGSGNGGANTAAAKQKAQQQLAQKKQQLAAAAAAKKKQQQQQLLKQEEAAAAKQKQAEQQKQAALQKQKQALAQKAQKQAAALKAQQAPAKPKTASSKSGLKTAVKQKPIVKVMPGVPGPAQNINVVVANPVPIQELAATQACFDPKSPFYNSIDCLLGSPGANPPPPVNNKTTKTTKSH</sequence>
<evidence type="ECO:0000313" key="4">
    <source>
        <dbReference type="Proteomes" id="UP000242875"/>
    </source>
</evidence>
<feature type="signal peptide" evidence="2">
    <location>
        <begin position="1"/>
        <end position="23"/>
    </location>
</feature>
<feature type="chain" id="PRO_5012017603" description="3D domain-containing protein" evidence="2">
    <location>
        <begin position="24"/>
        <end position="397"/>
    </location>
</feature>
<dbReference type="OrthoDB" id="5985073at2759"/>